<proteinExistence type="predicted"/>
<accession>A0A165LUU0</accession>
<dbReference type="GO" id="GO:0016798">
    <property type="term" value="F:hydrolase activity, acting on glycosyl bonds"/>
    <property type="evidence" value="ECO:0007669"/>
    <property type="project" value="UniProtKB-KW"/>
</dbReference>
<evidence type="ECO:0000313" key="2">
    <source>
        <dbReference type="Proteomes" id="UP000077266"/>
    </source>
</evidence>
<dbReference type="PANTHER" id="PTHR47791:SF3">
    <property type="entry name" value="MEIOTICALLY UP-REGULATED GENE 191 PROTEIN"/>
    <property type="match status" value="1"/>
</dbReference>
<dbReference type="SUPFAM" id="SSF48208">
    <property type="entry name" value="Six-hairpin glycosidases"/>
    <property type="match status" value="1"/>
</dbReference>
<keyword evidence="1" id="KW-0326">Glycosidase</keyword>
<protein>
    <submittedName>
        <fullName evidence="1">Six-hairpin glycosidase</fullName>
    </submittedName>
</protein>
<dbReference type="EMBL" id="KV425920">
    <property type="protein sequence ID" value="KZV98357.1"/>
    <property type="molecule type" value="Genomic_DNA"/>
</dbReference>
<dbReference type="AlphaFoldDB" id="A0A165LUU0"/>
<dbReference type="GO" id="GO:0005975">
    <property type="term" value="P:carbohydrate metabolic process"/>
    <property type="evidence" value="ECO:0007669"/>
    <property type="project" value="InterPro"/>
</dbReference>
<name>A0A165LUU0_EXIGL</name>
<dbReference type="STRING" id="1314781.A0A165LUU0"/>
<evidence type="ECO:0000313" key="1">
    <source>
        <dbReference type="EMBL" id="KZV98357.1"/>
    </source>
</evidence>
<keyword evidence="2" id="KW-1185">Reference proteome</keyword>
<reference evidence="1 2" key="1">
    <citation type="journal article" date="2016" name="Mol. Biol. Evol.">
        <title>Comparative Genomics of Early-Diverging Mushroom-Forming Fungi Provides Insights into the Origins of Lignocellulose Decay Capabilities.</title>
        <authorList>
            <person name="Nagy L.G."/>
            <person name="Riley R."/>
            <person name="Tritt A."/>
            <person name="Adam C."/>
            <person name="Daum C."/>
            <person name="Floudas D."/>
            <person name="Sun H."/>
            <person name="Yadav J.S."/>
            <person name="Pangilinan J."/>
            <person name="Larsson K.H."/>
            <person name="Matsuura K."/>
            <person name="Barry K."/>
            <person name="Labutti K."/>
            <person name="Kuo R."/>
            <person name="Ohm R.A."/>
            <person name="Bhattacharya S.S."/>
            <person name="Shirouzu T."/>
            <person name="Yoshinaga Y."/>
            <person name="Martin F.M."/>
            <person name="Grigoriev I.V."/>
            <person name="Hibbett D.S."/>
        </authorList>
    </citation>
    <scope>NUCLEOTIDE SEQUENCE [LARGE SCALE GENOMIC DNA]</scope>
    <source>
        <strain evidence="1 2">HHB12029</strain>
    </source>
</reference>
<gene>
    <name evidence="1" type="ORF">EXIGLDRAFT_728367</name>
</gene>
<dbReference type="Pfam" id="PF03663">
    <property type="entry name" value="Glyco_hydro_76"/>
    <property type="match status" value="1"/>
</dbReference>
<dbReference type="InParanoid" id="A0A165LUU0"/>
<keyword evidence="1" id="KW-0378">Hydrolase</keyword>
<dbReference type="InterPro" id="IPR008928">
    <property type="entry name" value="6-hairpin_glycosidase_sf"/>
</dbReference>
<dbReference type="PANTHER" id="PTHR47791">
    <property type="entry name" value="MEIOTICALLY UP-REGULATED GENE 191 PROTEIN"/>
    <property type="match status" value="1"/>
</dbReference>
<dbReference type="Gene3D" id="1.50.10.20">
    <property type="match status" value="1"/>
</dbReference>
<dbReference type="OrthoDB" id="3223195at2759"/>
<dbReference type="InterPro" id="IPR053169">
    <property type="entry name" value="MUG_Protein"/>
</dbReference>
<dbReference type="Proteomes" id="UP000077266">
    <property type="component" value="Unassembled WGS sequence"/>
</dbReference>
<organism evidence="1 2">
    <name type="scientific">Exidia glandulosa HHB12029</name>
    <dbReference type="NCBI Taxonomy" id="1314781"/>
    <lineage>
        <taxon>Eukaryota</taxon>
        <taxon>Fungi</taxon>
        <taxon>Dikarya</taxon>
        <taxon>Basidiomycota</taxon>
        <taxon>Agaricomycotina</taxon>
        <taxon>Agaricomycetes</taxon>
        <taxon>Auriculariales</taxon>
        <taxon>Exidiaceae</taxon>
        <taxon>Exidia</taxon>
    </lineage>
</organism>
<sequence length="432" mass="47730">MHIPRLIARAAATACTTTSTPTATPTKTLPPSSTGLDYSIPSSWALANVSHTYDYMNHIAQEAIDVMRTSYWKDPAKVDFGWGTGTTLSALAYKDMVASTKTNKDTVKKILAAAKKNNQHFDPYCYNDDAMWWGTTAMYAYRAYGDKEFLGWAKDVWNWVLPAQITPEQAKAGKTPIRPDGTFKSTCDGKTTAGGVFWRSQCGPKGDMGTNVITTALFQTLSAYLAEATGEKKYTTAAQRAFTYITDHLILKDKAIPGDGLGLGSCKKNNWVFTYNTGKFVEGAIILSHITKDAKYKSAALAAIIDGVKHTKNWQNEKGEIKEGQDGDPKKGNDGRQFKVFTFFRAGGGGERGAIYIRALTEVARREYQNKELRALLKAYINIQYNNLITKDTDKKGNYGVVWKGPYEGPYQSGQANALDLLVAGIEFNWKR</sequence>
<dbReference type="InterPro" id="IPR005198">
    <property type="entry name" value="Glyco_hydro_76"/>
</dbReference>